<comment type="similarity">
    <text evidence="3">Belongs to the cytochrome P450 family.</text>
</comment>
<evidence type="ECO:0000256" key="5">
    <source>
        <dbReference type="ARBA" id="ARBA00022723"/>
    </source>
</evidence>
<keyword evidence="10" id="KW-0812">Transmembrane</keyword>
<proteinExistence type="inferred from homology"/>
<dbReference type="GO" id="GO:0004497">
    <property type="term" value="F:monooxygenase activity"/>
    <property type="evidence" value="ECO:0007669"/>
    <property type="project" value="UniProtKB-KW"/>
</dbReference>
<dbReference type="InterPro" id="IPR001128">
    <property type="entry name" value="Cyt_P450"/>
</dbReference>
<dbReference type="AlphaFoldDB" id="A0A409XA72"/>
<accession>A0A409XA72</accession>
<dbReference type="PRINTS" id="PR00463">
    <property type="entry name" value="EP450I"/>
</dbReference>
<evidence type="ECO:0000256" key="2">
    <source>
        <dbReference type="ARBA" id="ARBA00005179"/>
    </source>
</evidence>
<keyword evidence="4 9" id="KW-0349">Heme</keyword>
<evidence type="ECO:0000256" key="6">
    <source>
        <dbReference type="ARBA" id="ARBA00023002"/>
    </source>
</evidence>
<dbReference type="EMBL" id="NHYD01002233">
    <property type="protein sequence ID" value="PPQ87679.1"/>
    <property type="molecule type" value="Genomic_DNA"/>
</dbReference>
<dbReference type="GO" id="GO:0016705">
    <property type="term" value="F:oxidoreductase activity, acting on paired donors, with incorporation or reduction of molecular oxygen"/>
    <property type="evidence" value="ECO:0007669"/>
    <property type="project" value="InterPro"/>
</dbReference>
<evidence type="ECO:0000256" key="8">
    <source>
        <dbReference type="ARBA" id="ARBA00023033"/>
    </source>
</evidence>
<dbReference type="STRING" id="93625.A0A409XA72"/>
<dbReference type="OrthoDB" id="2789670at2759"/>
<evidence type="ECO:0000256" key="9">
    <source>
        <dbReference type="PIRSR" id="PIRSR602401-1"/>
    </source>
</evidence>
<dbReference type="GO" id="GO:0020037">
    <property type="term" value="F:heme binding"/>
    <property type="evidence" value="ECO:0007669"/>
    <property type="project" value="InterPro"/>
</dbReference>
<keyword evidence="10" id="KW-1133">Transmembrane helix</keyword>
<dbReference type="InterPro" id="IPR050364">
    <property type="entry name" value="Cytochrome_P450_fung"/>
</dbReference>
<gene>
    <name evidence="11" type="ORF">CVT25_011446</name>
</gene>
<dbReference type="Pfam" id="PF00067">
    <property type="entry name" value="p450"/>
    <property type="match status" value="1"/>
</dbReference>
<dbReference type="PANTHER" id="PTHR46300:SF7">
    <property type="entry name" value="P450, PUTATIVE (EUROFUNG)-RELATED"/>
    <property type="match status" value="1"/>
</dbReference>
<reference evidence="11 12" key="1">
    <citation type="journal article" date="2018" name="Evol. Lett.">
        <title>Horizontal gene cluster transfer increased hallucinogenic mushroom diversity.</title>
        <authorList>
            <person name="Reynolds H.T."/>
            <person name="Vijayakumar V."/>
            <person name="Gluck-Thaler E."/>
            <person name="Korotkin H.B."/>
            <person name="Matheny P.B."/>
            <person name="Slot J.C."/>
        </authorList>
    </citation>
    <scope>NUCLEOTIDE SEQUENCE [LARGE SCALE GENOMIC DNA]</scope>
    <source>
        <strain evidence="11 12">2631</strain>
    </source>
</reference>
<dbReference type="Gene3D" id="1.10.630.10">
    <property type="entry name" value="Cytochrome P450"/>
    <property type="match status" value="1"/>
</dbReference>
<organism evidence="11 12">
    <name type="scientific">Psilocybe cyanescens</name>
    <dbReference type="NCBI Taxonomy" id="93625"/>
    <lineage>
        <taxon>Eukaryota</taxon>
        <taxon>Fungi</taxon>
        <taxon>Dikarya</taxon>
        <taxon>Basidiomycota</taxon>
        <taxon>Agaricomycotina</taxon>
        <taxon>Agaricomycetes</taxon>
        <taxon>Agaricomycetidae</taxon>
        <taxon>Agaricales</taxon>
        <taxon>Agaricineae</taxon>
        <taxon>Strophariaceae</taxon>
        <taxon>Psilocybe</taxon>
    </lineage>
</organism>
<name>A0A409XA72_PSICY</name>
<evidence type="ECO:0000256" key="4">
    <source>
        <dbReference type="ARBA" id="ARBA00022617"/>
    </source>
</evidence>
<feature type="binding site" description="axial binding residue" evidence="9">
    <location>
        <position position="439"/>
    </location>
    <ligand>
        <name>heme</name>
        <dbReference type="ChEBI" id="CHEBI:30413"/>
    </ligand>
    <ligandPart>
        <name>Fe</name>
        <dbReference type="ChEBI" id="CHEBI:18248"/>
    </ligandPart>
</feature>
<dbReference type="Proteomes" id="UP000283269">
    <property type="component" value="Unassembled WGS sequence"/>
</dbReference>
<comment type="caution">
    <text evidence="11">The sequence shown here is derived from an EMBL/GenBank/DDBJ whole genome shotgun (WGS) entry which is preliminary data.</text>
</comment>
<evidence type="ECO:0000313" key="12">
    <source>
        <dbReference type="Proteomes" id="UP000283269"/>
    </source>
</evidence>
<evidence type="ECO:0000256" key="1">
    <source>
        <dbReference type="ARBA" id="ARBA00001971"/>
    </source>
</evidence>
<dbReference type="CDD" id="cd11065">
    <property type="entry name" value="CYP64-like"/>
    <property type="match status" value="1"/>
</dbReference>
<keyword evidence="6" id="KW-0560">Oxidoreductase</keyword>
<keyword evidence="12" id="KW-1185">Reference proteome</keyword>
<protein>
    <recommendedName>
        <fullName evidence="13">Cytochrome P450</fullName>
    </recommendedName>
</protein>
<keyword evidence="8" id="KW-0503">Monooxygenase</keyword>
<keyword evidence="10" id="KW-0472">Membrane</keyword>
<keyword evidence="7 9" id="KW-0408">Iron</keyword>
<keyword evidence="5 9" id="KW-0479">Metal-binding</keyword>
<dbReference type="GO" id="GO:0005506">
    <property type="term" value="F:iron ion binding"/>
    <property type="evidence" value="ECO:0007669"/>
    <property type="project" value="InterPro"/>
</dbReference>
<evidence type="ECO:0000256" key="7">
    <source>
        <dbReference type="ARBA" id="ARBA00023004"/>
    </source>
</evidence>
<dbReference type="InterPro" id="IPR036396">
    <property type="entry name" value="Cyt_P450_sf"/>
</dbReference>
<dbReference type="InParanoid" id="A0A409XA72"/>
<dbReference type="PANTHER" id="PTHR46300">
    <property type="entry name" value="P450, PUTATIVE (EUROFUNG)-RELATED-RELATED"/>
    <property type="match status" value="1"/>
</dbReference>
<dbReference type="InterPro" id="IPR002401">
    <property type="entry name" value="Cyt_P450_E_grp-I"/>
</dbReference>
<feature type="transmembrane region" description="Helical" evidence="10">
    <location>
        <begin position="6"/>
        <end position="25"/>
    </location>
</feature>
<dbReference type="SUPFAM" id="SSF48264">
    <property type="entry name" value="Cytochrome P450"/>
    <property type="match status" value="1"/>
</dbReference>
<evidence type="ECO:0008006" key="13">
    <source>
        <dbReference type="Google" id="ProtNLM"/>
    </source>
</evidence>
<evidence type="ECO:0000256" key="3">
    <source>
        <dbReference type="ARBA" id="ARBA00010617"/>
    </source>
</evidence>
<comment type="cofactor">
    <cofactor evidence="1 9">
        <name>heme</name>
        <dbReference type="ChEBI" id="CHEBI:30413"/>
    </cofactor>
</comment>
<sequence>MAGSITMVYVFLAILGLKMFINFLARAKARTPYPPGPKPKPLVGNMFDFPVAKPALRYVDWGKKYNSSILYAEALGNRVLIVNNRNDAVEIFEKRAKIYSDRPVIPMLKLMGWQHNFGFFKYGEEWRQHRRISQQNFNLKASQKYYPIQVKKVHQLLRALHDTPEDFDNHNKMFSISLTMEMMYGLEIKSIEDPCIVIANEAMKLGTSLLVPGGSLINTFPFLQHVPAWFPGAASRKQADIVRCLTKQVMRIPMDRVKTAFEEGRAVPSLFTDFFEKKLTFGASKEEEQAIQNIAYTVNGAASDTTISATGSFFYFMAVNPDVQKKAQVEIDRVTGSTRLPTLNDRTSMPYVEAIYRELMRLRPPLPLGAPHRLIEDDYFKGYLIPKGTAVFANIWAMTHDEVVYPDAFSFNPDRFFDEDGVLNGDDRVLAYGFGRRVCVGQHIASSTMWLTIASVIACFDITKAKDKNGNDIDINGDILDLGLFKWAPYCFSHSNVYSLDFCFHT</sequence>
<evidence type="ECO:0000256" key="10">
    <source>
        <dbReference type="SAM" id="Phobius"/>
    </source>
</evidence>
<comment type="pathway">
    <text evidence="2">Secondary metabolite biosynthesis.</text>
</comment>
<evidence type="ECO:0000313" key="11">
    <source>
        <dbReference type="EMBL" id="PPQ87679.1"/>
    </source>
</evidence>